<sequence>MLSPKHSFSIDPFTTATPVEQLERIAAQVDSENADMSGPGGSPTMDKRDKTLPRVPQDTLRAYPSPVRQKVDTLFPPDVAAADDTPPTPTLAAVMSLRTPRNHLGVSGGLSGLDALEAKLLAEVGTRKLERSERPPDVRSVMPITIPRPAEVDPANDSAISSLTLPGLDAEVKTLHVGQNLEPPHDPDLDDDDDRALTERRVSRKSKENVKSSSSTGTRKSKDKNKDKERRSGKRSGGNGAAGKDEDVHRMRKTAQGRVTAWLGSIEPEVPPQSGTPPPLSPAPVADLSDVVREDAQGRAAELDERKDDVPKPSADASQGTPQTETPRDISAAPNPRSSGFMPMGTYRAQKQQRREAAEAAHAEHARALKSPVSPRLAIYPPRPQDSEVRYDIRSARGGKGGKVTAVAAIWASATQQQGKVDPPQPTSPPRDIARLKDIPLVKNAASRPMPQGVTRPLRSQPAKTTKAGVSFAGITSDPKPISVADLTARRARMIKSTSVPAVVSSSLATPMLSSTASLSRPAPALMDRNKANKLNTARLAQVETSLPTLKEDSTKPPVAKGDLAFGQARLRELIKRYQGQKP</sequence>
<proteinExistence type="predicted"/>
<accession>A0A4Y9Y7M5</accession>
<reference evidence="2 3" key="1">
    <citation type="submission" date="2019-01" db="EMBL/GenBank/DDBJ databases">
        <title>Genome sequencing of the rare red list fungi Fomitopsis rosea.</title>
        <authorList>
            <person name="Buettner E."/>
            <person name="Kellner H."/>
        </authorList>
    </citation>
    <scope>NUCLEOTIDE SEQUENCE [LARGE SCALE GENOMIC DNA]</scope>
    <source>
        <strain evidence="2 3">DSM 105464</strain>
    </source>
</reference>
<dbReference type="STRING" id="34475.A0A4Y9Y7M5"/>
<feature type="region of interest" description="Disordered" evidence="1">
    <location>
        <begin position="175"/>
        <end position="383"/>
    </location>
</feature>
<feature type="region of interest" description="Disordered" evidence="1">
    <location>
        <begin position="127"/>
        <end position="163"/>
    </location>
</feature>
<feature type="region of interest" description="Disordered" evidence="1">
    <location>
        <begin position="28"/>
        <end position="71"/>
    </location>
</feature>
<feature type="compositionally biased region" description="Polar residues" evidence="1">
    <location>
        <begin position="316"/>
        <end position="325"/>
    </location>
</feature>
<gene>
    <name evidence="2" type="ORF">EVJ58_g7409</name>
</gene>
<feature type="compositionally biased region" description="Basic and acidic residues" evidence="1">
    <location>
        <begin position="290"/>
        <end position="311"/>
    </location>
</feature>
<organism evidence="2 3">
    <name type="scientific">Rhodofomes roseus</name>
    <dbReference type="NCBI Taxonomy" id="34475"/>
    <lineage>
        <taxon>Eukaryota</taxon>
        <taxon>Fungi</taxon>
        <taxon>Dikarya</taxon>
        <taxon>Basidiomycota</taxon>
        <taxon>Agaricomycotina</taxon>
        <taxon>Agaricomycetes</taxon>
        <taxon>Polyporales</taxon>
        <taxon>Rhodofomes</taxon>
    </lineage>
</organism>
<feature type="region of interest" description="Disordered" evidence="1">
    <location>
        <begin position="415"/>
        <end position="434"/>
    </location>
</feature>
<feature type="compositionally biased region" description="Basic and acidic residues" evidence="1">
    <location>
        <begin position="127"/>
        <end position="137"/>
    </location>
</feature>
<feature type="compositionally biased region" description="Basic and acidic residues" evidence="1">
    <location>
        <begin position="353"/>
        <end position="367"/>
    </location>
</feature>
<dbReference type="Proteomes" id="UP000298390">
    <property type="component" value="Unassembled WGS sequence"/>
</dbReference>
<evidence type="ECO:0000256" key="1">
    <source>
        <dbReference type="SAM" id="MobiDB-lite"/>
    </source>
</evidence>
<protein>
    <submittedName>
        <fullName evidence="2">Uncharacterized protein</fullName>
    </submittedName>
</protein>
<feature type="compositionally biased region" description="Pro residues" evidence="1">
    <location>
        <begin position="269"/>
        <end position="282"/>
    </location>
</feature>
<dbReference type="EMBL" id="SEKV01000473">
    <property type="protein sequence ID" value="TFY56829.1"/>
    <property type="molecule type" value="Genomic_DNA"/>
</dbReference>
<comment type="caution">
    <text evidence="2">The sequence shown here is derived from an EMBL/GenBank/DDBJ whole genome shotgun (WGS) entry which is preliminary data.</text>
</comment>
<name>A0A4Y9Y7M5_9APHY</name>
<evidence type="ECO:0000313" key="2">
    <source>
        <dbReference type="EMBL" id="TFY56829.1"/>
    </source>
</evidence>
<evidence type="ECO:0000313" key="3">
    <source>
        <dbReference type="Proteomes" id="UP000298390"/>
    </source>
</evidence>
<feature type="compositionally biased region" description="Basic and acidic residues" evidence="1">
    <location>
        <begin position="195"/>
        <end position="210"/>
    </location>
</feature>
<dbReference type="AlphaFoldDB" id="A0A4Y9Y7M5"/>
<feature type="region of interest" description="Disordered" evidence="1">
    <location>
        <begin position="441"/>
        <end position="475"/>
    </location>
</feature>